<reference evidence="1 2" key="1">
    <citation type="journal article" date="2019" name="Commun. Biol.">
        <title>The bagworm genome reveals a unique fibroin gene that provides high tensile strength.</title>
        <authorList>
            <person name="Kono N."/>
            <person name="Nakamura H."/>
            <person name="Ohtoshi R."/>
            <person name="Tomita M."/>
            <person name="Numata K."/>
            <person name="Arakawa K."/>
        </authorList>
    </citation>
    <scope>NUCLEOTIDE SEQUENCE [LARGE SCALE GENOMIC DNA]</scope>
</reference>
<organism evidence="1 2">
    <name type="scientific">Eumeta variegata</name>
    <name type="common">Bagworm moth</name>
    <name type="synonym">Eumeta japonica</name>
    <dbReference type="NCBI Taxonomy" id="151549"/>
    <lineage>
        <taxon>Eukaryota</taxon>
        <taxon>Metazoa</taxon>
        <taxon>Ecdysozoa</taxon>
        <taxon>Arthropoda</taxon>
        <taxon>Hexapoda</taxon>
        <taxon>Insecta</taxon>
        <taxon>Pterygota</taxon>
        <taxon>Neoptera</taxon>
        <taxon>Endopterygota</taxon>
        <taxon>Lepidoptera</taxon>
        <taxon>Glossata</taxon>
        <taxon>Ditrysia</taxon>
        <taxon>Tineoidea</taxon>
        <taxon>Psychidae</taxon>
        <taxon>Oiketicinae</taxon>
        <taxon>Eumeta</taxon>
    </lineage>
</organism>
<dbReference type="Proteomes" id="UP000299102">
    <property type="component" value="Unassembled WGS sequence"/>
</dbReference>
<dbReference type="AlphaFoldDB" id="A0A4C1SG15"/>
<comment type="caution">
    <text evidence="1">The sequence shown here is derived from an EMBL/GenBank/DDBJ whole genome shotgun (WGS) entry which is preliminary data.</text>
</comment>
<proteinExistence type="predicted"/>
<protein>
    <submittedName>
        <fullName evidence="1">Uncharacterized protein</fullName>
    </submittedName>
</protein>
<evidence type="ECO:0000313" key="2">
    <source>
        <dbReference type="Proteomes" id="UP000299102"/>
    </source>
</evidence>
<name>A0A4C1SG15_EUMVA</name>
<gene>
    <name evidence="1" type="ORF">EVAR_2260_1</name>
</gene>
<sequence>MSNPVSSATCSQKNIQHSSRTRSTSWILAGSQTQYGFLSASPFRIGRINLALYLASVGIDVRLNHSKTVQDLGVLFLDTLTHGHVHRVRQFAEIYEFLVLQVVKSISHVFNALHLIQPGLFSHSNILIEKVESRGSQQNVGKLYDEPGMPSERRCAGQYRPSSAHRAFLSPVSKRMKRTAL</sequence>
<dbReference type="EMBL" id="BGZK01000007">
    <property type="protein sequence ID" value="GBP00954.1"/>
    <property type="molecule type" value="Genomic_DNA"/>
</dbReference>
<accession>A0A4C1SG15</accession>
<keyword evidence="2" id="KW-1185">Reference proteome</keyword>
<evidence type="ECO:0000313" key="1">
    <source>
        <dbReference type="EMBL" id="GBP00954.1"/>
    </source>
</evidence>